<dbReference type="InterPro" id="IPR027417">
    <property type="entry name" value="P-loop_NTPase"/>
</dbReference>
<dbReference type="GO" id="GO:0005524">
    <property type="term" value="F:ATP binding"/>
    <property type="evidence" value="ECO:0007669"/>
    <property type="project" value="UniProtKB-KW"/>
</dbReference>
<organism evidence="5 6">
    <name type="scientific">Levilinea saccharolytica</name>
    <dbReference type="NCBI Taxonomy" id="229921"/>
    <lineage>
        <taxon>Bacteria</taxon>
        <taxon>Bacillati</taxon>
        <taxon>Chloroflexota</taxon>
        <taxon>Anaerolineae</taxon>
        <taxon>Anaerolineales</taxon>
        <taxon>Anaerolineaceae</taxon>
        <taxon>Levilinea</taxon>
    </lineage>
</organism>
<dbReference type="AlphaFoldDB" id="A0A0P6X8F3"/>
<dbReference type="PROSITE" id="PS00211">
    <property type="entry name" value="ABC_TRANSPORTER_1"/>
    <property type="match status" value="1"/>
</dbReference>
<sequence>MSVLQASQLIKRYQLGVHEVNALNGVDFEAAAGEFVAIMGPSGSGKSTLLHLLGGLDAPTGGTVMLAGQELSGLNDQQATLARRRSIGFVFQFFNLLPTLSAEENILLPILIDGKKPAEFKERLDQLIALVGLEERRTHKPDQLSGGEQQRVALARALITQPAILLADEPTGNLDSNTGKAIMELLRRSCDDLNQAIVVVTHDARAAAFADRVVFLRDGQVERRLQLAQDEAPAQRMRAIIEIMESLEL</sequence>
<dbReference type="InterPro" id="IPR017911">
    <property type="entry name" value="MacB-like_ATP-bd"/>
</dbReference>
<dbReference type="GO" id="GO:0005886">
    <property type="term" value="C:plasma membrane"/>
    <property type="evidence" value="ECO:0007669"/>
    <property type="project" value="TreeGrafter"/>
</dbReference>
<evidence type="ECO:0000256" key="1">
    <source>
        <dbReference type="ARBA" id="ARBA00022448"/>
    </source>
</evidence>
<dbReference type="PROSITE" id="PS50893">
    <property type="entry name" value="ABC_TRANSPORTER_2"/>
    <property type="match status" value="1"/>
</dbReference>
<evidence type="ECO:0000256" key="3">
    <source>
        <dbReference type="ARBA" id="ARBA00022840"/>
    </source>
</evidence>
<dbReference type="Proteomes" id="UP000050501">
    <property type="component" value="Unassembled WGS sequence"/>
</dbReference>
<evidence type="ECO:0000313" key="5">
    <source>
        <dbReference type="EMBL" id="KPL75710.1"/>
    </source>
</evidence>
<accession>A0A0P6X8F3</accession>
<dbReference type="PANTHER" id="PTHR24220">
    <property type="entry name" value="IMPORT ATP-BINDING PROTEIN"/>
    <property type="match status" value="1"/>
</dbReference>
<dbReference type="PANTHER" id="PTHR24220:SF86">
    <property type="entry name" value="ABC TRANSPORTER ABCH.1"/>
    <property type="match status" value="1"/>
</dbReference>
<dbReference type="STRING" id="229921.ADN01_17950"/>
<proteinExistence type="predicted"/>
<dbReference type="GO" id="GO:0098796">
    <property type="term" value="C:membrane protein complex"/>
    <property type="evidence" value="ECO:0007669"/>
    <property type="project" value="UniProtKB-ARBA"/>
</dbReference>
<dbReference type="GO" id="GO:0016887">
    <property type="term" value="F:ATP hydrolysis activity"/>
    <property type="evidence" value="ECO:0007669"/>
    <property type="project" value="InterPro"/>
</dbReference>
<dbReference type="PATRIC" id="fig|229921.5.peg.225"/>
<dbReference type="EMBL" id="LGCM01000065">
    <property type="protein sequence ID" value="KPL75710.1"/>
    <property type="molecule type" value="Genomic_DNA"/>
</dbReference>
<dbReference type="Gene3D" id="3.40.50.300">
    <property type="entry name" value="P-loop containing nucleotide triphosphate hydrolases"/>
    <property type="match status" value="1"/>
</dbReference>
<dbReference type="OrthoDB" id="9804270at2"/>
<feature type="domain" description="ABC transporter" evidence="4">
    <location>
        <begin position="4"/>
        <end position="243"/>
    </location>
</feature>
<dbReference type="SUPFAM" id="SSF52540">
    <property type="entry name" value="P-loop containing nucleoside triphosphate hydrolases"/>
    <property type="match status" value="1"/>
</dbReference>
<dbReference type="FunFam" id="3.40.50.300:FF:000032">
    <property type="entry name" value="Export ABC transporter ATP-binding protein"/>
    <property type="match status" value="1"/>
</dbReference>
<dbReference type="InterPro" id="IPR003439">
    <property type="entry name" value="ABC_transporter-like_ATP-bd"/>
</dbReference>
<name>A0A0P6X8F3_9CHLR</name>
<evidence type="ECO:0000259" key="4">
    <source>
        <dbReference type="PROSITE" id="PS50893"/>
    </source>
</evidence>
<keyword evidence="2" id="KW-0547">Nucleotide-binding</keyword>
<dbReference type="InterPro" id="IPR017871">
    <property type="entry name" value="ABC_transporter-like_CS"/>
</dbReference>
<keyword evidence="3" id="KW-0067">ATP-binding</keyword>
<dbReference type="RefSeq" id="WP_062417155.1">
    <property type="nucleotide sequence ID" value="NZ_DF967974.1"/>
</dbReference>
<dbReference type="Pfam" id="PF00005">
    <property type="entry name" value="ABC_tran"/>
    <property type="match status" value="1"/>
</dbReference>
<reference evidence="5 6" key="1">
    <citation type="submission" date="2015-07" db="EMBL/GenBank/DDBJ databases">
        <title>Genome sequence of Levilinea saccharolytica DSM 16555.</title>
        <authorList>
            <person name="Hemp J."/>
            <person name="Ward L.M."/>
            <person name="Pace L.A."/>
            <person name="Fischer W.W."/>
        </authorList>
    </citation>
    <scope>NUCLEOTIDE SEQUENCE [LARGE SCALE GENOMIC DNA]</scope>
    <source>
        <strain evidence="5 6">KIBI-1</strain>
    </source>
</reference>
<evidence type="ECO:0000256" key="2">
    <source>
        <dbReference type="ARBA" id="ARBA00022741"/>
    </source>
</evidence>
<dbReference type="SMART" id="SM00382">
    <property type="entry name" value="AAA"/>
    <property type="match status" value="1"/>
</dbReference>
<protein>
    <recommendedName>
        <fullName evidence="4">ABC transporter domain-containing protein</fullName>
    </recommendedName>
</protein>
<keyword evidence="1" id="KW-0813">Transport</keyword>
<comment type="caution">
    <text evidence="5">The sequence shown here is derived from an EMBL/GenBank/DDBJ whole genome shotgun (WGS) entry which is preliminary data.</text>
</comment>
<dbReference type="CDD" id="cd03255">
    <property type="entry name" value="ABC_MJ0796_LolCDE_FtsE"/>
    <property type="match status" value="1"/>
</dbReference>
<gene>
    <name evidence="5" type="ORF">ADN01_17950</name>
</gene>
<evidence type="ECO:0000313" key="6">
    <source>
        <dbReference type="Proteomes" id="UP000050501"/>
    </source>
</evidence>
<dbReference type="GO" id="GO:0022857">
    <property type="term" value="F:transmembrane transporter activity"/>
    <property type="evidence" value="ECO:0007669"/>
    <property type="project" value="UniProtKB-ARBA"/>
</dbReference>
<dbReference type="InterPro" id="IPR015854">
    <property type="entry name" value="ABC_transpr_LolD-like"/>
</dbReference>
<keyword evidence="6" id="KW-1185">Reference proteome</keyword>
<dbReference type="InterPro" id="IPR003593">
    <property type="entry name" value="AAA+_ATPase"/>
</dbReference>